<evidence type="ECO:0000256" key="1">
    <source>
        <dbReference type="ARBA" id="ARBA00004196"/>
    </source>
</evidence>
<dbReference type="PANTHER" id="PTHR46847">
    <property type="entry name" value="D-ALLOSE-BINDING PERIPLASMIC PROTEIN-RELATED"/>
    <property type="match status" value="1"/>
</dbReference>
<accession>X1UKK3</accession>
<dbReference type="GO" id="GO:0030246">
    <property type="term" value="F:carbohydrate binding"/>
    <property type="evidence" value="ECO:0007669"/>
    <property type="project" value="UniProtKB-ARBA"/>
</dbReference>
<evidence type="ECO:0000259" key="4">
    <source>
        <dbReference type="Pfam" id="PF13407"/>
    </source>
</evidence>
<sequence>ETNDIKKEAQRRGYKLILTDAESSSVKQVEDVDYLISQKVDYIVLTPIEYEPLRPAILSAMRAGVPLILIDRMADGIPGEEFLTFIGSDFFEEGVRIAQWLVNKLHGKARIVELRGRAGASCATDRALGFRSVINNYPEMEIVISRWANFERLEGQKVMEDIILSIVFDCSARRVL</sequence>
<protein>
    <recommendedName>
        <fullName evidence="4">Periplasmic binding protein domain-containing protein</fullName>
    </recommendedName>
</protein>
<evidence type="ECO:0000256" key="2">
    <source>
        <dbReference type="ARBA" id="ARBA00007639"/>
    </source>
</evidence>
<comment type="caution">
    <text evidence="5">The sequence shown here is derived from an EMBL/GenBank/DDBJ whole genome shotgun (WGS) entry which is preliminary data.</text>
</comment>
<dbReference type="SUPFAM" id="SSF53822">
    <property type="entry name" value="Periplasmic binding protein-like I"/>
    <property type="match status" value="1"/>
</dbReference>
<proteinExistence type="inferred from homology"/>
<dbReference type="InterPro" id="IPR028082">
    <property type="entry name" value="Peripla_BP_I"/>
</dbReference>
<dbReference type="InterPro" id="IPR025997">
    <property type="entry name" value="SBP_2_dom"/>
</dbReference>
<dbReference type="Pfam" id="PF13407">
    <property type="entry name" value="Peripla_BP_4"/>
    <property type="match status" value="1"/>
</dbReference>
<evidence type="ECO:0000256" key="3">
    <source>
        <dbReference type="ARBA" id="ARBA00022729"/>
    </source>
</evidence>
<dbReference type="Gene3D" id="3.40.50.2300">
    <property type="match status" value="2"/>
</dbReference>
<name>X1UKK3_9ZZZZ</name>
<organism evidence="5">
    <name type="scientific">marine sediment metagenome</name>
    <dbReference type="NCBI Taxonomy" id="412755"/>
    <lineage>
        <taxon>unclassified sequences</taxon>
        <taxon>metagenomes</taxon>
        <taxon>ecological metagenomes</taxon>
    </lineage>
</organism>
<dbReference type="PANTHER" id="PTHR46847:SF1">
    <property type="entry name" value="D-ALLOSE-BINDING PERIPLASMIC PROTEIN-RELATED"/>
    <property type="match status" value="1"/>
</dbReference>
<dbReference type="AlphaFoldDB" id="X1UKK3"/>
<comment type="similarity">
    <text evidence="2">Belongs to the bacterial solute-binding protein 2 family.</text>
</comment>
<dbReference type="EMBL" id="BARW01028935">
    <property type="protein sequence ID" value="GAJ04127.1"/>
    <property type="molecule type" value="Genomic_DNA"/>
</dbReference>
<evidence type="ECO:0000313" key="5">
    <source>
        <dbReference type="EMBL" id="GAJ04127.1"/>
    </source>
</evidence>
<comment type="subcellular location">
    <subcellularLocation>
        <location evidence="1">Cell envelope</location>
    </subcellularLocation>
</comment>
<gene>
    <name evidence="5" type="ORF">S12H4_46603</name>
</gene>
<keyword evidence="3" id="KW-0732">Signal</keyword>
<feature type="non-terminal residue" evidence="5">
    <location>
        <position position="1"/>
    </location>
</feature>
<reference evidence="5" key="1">
    <citation type="journal article" date="2014" name="Front. Microbiol.">
        <title>High frequency of phylogenetically diverse reductive dehalogenase-homologous genes in deep subseafloor sedimentary metagenomes.</title>
        <authorList>
            <person name="Kawai M."/>
            <person name="Futagami T."/>
            <person name="Toyoda A."/>
            <person name="Takaki Y."/>
            <person name="Nishi S."/>
            <person name="Hori S."/>
            <person name="Arai W."/>
            <person name="Tsubouchi T."/>
            <person name="Morono Y."/>
            <person name="Uchiyama I."/>
            <person name="Ito T."/>
            <person name="Fujiyama A."/>
            <person name="Inagaki F."/>
            <person name="Takami H."/>
        </authorList>
    </citation>
    <scope>NUCLEOTIDE SEQUENCE</scope>
    <source>
        <strain evidence="5">Expedition CK06-06</strain>
    </source>
</reference>
<feature type="domain" description="Periplasmic binding protein" evidence="4">
    <location>
        <begin position="3"/>
        <end position="163"/>
    </location>
</feature>
<dbReference type="GO" id="GO:0030313">
    <property type="term" value="C:cell envelope"/>
    <property type="evidence" value="ECO:0007669"/>
    <property type="project" value="UniProtKB-SubCell"/>
</dbReference>